<dbReference type="PROSITE" id="PS50987">
    <property type="entry name" value="HTH_ARSR_2"/>
    <property type="match status" value="1"/>
</dbReference>
<dbReference type="GO" id="GO:0003700">
    <property type="term" value="F:DNA-binding transcription factor activity"/>
    <property type="evidence" value="ECO:0007669"/>
    <property type="project" value="InterPro"/>
</dbReference>
<gene>
    <name evidence="5" type="ORF">GCM10007036_30260</name>
</gene>
<accession>A0A917I9Q8</accession>
<feature type="domain" description="HTH arsR-type" evidence="4">
    <location>
        <begin position="7"/>
        <end position="101"/>
    </location>
</feature>
<evidence type="ECO:0000313" key="5">
    <source>
        <dbReference type="EMBL" id="GGH24107.1"/>
    </source>
</evidence>
<name>A0A917I9Q8_9HYPH</name>
<proteinExistence type="predicted"/>
<keyword evidence="2" id="KW-0238">DNA-binding</keyword>
<dbReference type="NCBIfam" id="NF033788">
    <property type="entry name" value="HTH_metalloreg"/>
    <property type="match status" value="1"/>
</dbReference>
<dbReference type="PANTHER" id="PTHR43132">
    <property type="entry name" value="ARSENICAL RESISTANCE OPERON REPRESSOR ARSR-RELATED"/>
    <property type="match status" value="1"/>
</dbReference>
<reference evidence="5" key="2">
    <citation type="submission" date="2020-09" db="EMBL/GenBank/DDBJ databases">
        <authorList>
            <person name="Sun Q."/>
            <person name="Zhou Y."/>
        </authorList>
    </citation>
    <scope>NUCLEOTIDE SEQUENCE</scope>
    <source>
        <strain evidence="5">CGMCC 1.12214</strain>
    </source>
</reference>
<dbReference type="RefSeq" id="WP_188518561.1">
    <property type="nucleotide sequence ID" value="NZ_BMES01000002.1"/>
</dbReference>
<evidence type="ECO:0000313" key="6">
    <source>
        <dbReference type="Proteomes" id="UP000603912"/>
    </source>
</evidence>
<dbReference type="PRINTS" id="PR00778">
    <property type="entry name" value="HTHARSR"/>
</dbReference>
<evidence type="ECO:0000256" key="1">
    <source>
        <dbReference type="ARBA" id="ARBA00023015"/>
    </source>
</evidence>
<dbReference type="SMART" id="SM00418">
    <property type="entry name" value="HTH_ARSR"/>
    <property type="match status" value="1"/>
</dbReference>
<keyword evidence="6" id="KW-1185">Reference proteome</keyword>
<comment type="caution">
    <text evidence="5">The sequence shown here is derived from an EMBL/GenBank/DDBJ whole genome shotgun (WGS) entry which is preliminary data.</text>
</comment>
<dbReference type="CDD" id="cd00090">
    <property type="entry name" value="HTH_ARSR"/>
    <property type="match status" value="1"/>
</dbReference>
<dbReference type="InterPro" id="IPR036388">
    <property type="entry name" value="WH-like_DNA-bd_sf"/>
</dbReference>
<dbReference type="Pfam" id="PF01022">
    <property type="entry name" value="HTH_5"/>
    <property type="match status" value="1"/>
</dbReference>
<dbReference type="SUPFAM" id="SSF46785">
    <property type="entry name" value="Winged helix' DNA-binding domain"/>
    <property type="match status" value="1"/>
</dbReference>
<organism evidence="5 6">
    <name type="scientific">Alsobacter metallidurans</name>
    <dbReference type="NCBI Taxonomy" id="340221"/>
    <lineage>
        <taxon>Bacteria</taxon>
        <taxon>Pseudomonadati</taxon>
        <taxon>Pseudomonadota</taxon>
        <taxon>Alphaproteobacteria</taxon>
        <taxon>Hyphomicrobiales</taxon>
        <taxon>Alsobacteraceae</taxon>
        <taxon>Alsobacter</taxon>
    </lineage>
</organism>
<dbReference type="InterPro" id="IPR011991">
    <property type="entry name" value="ArsR-like_HTH"/>
</dbReference>
<dbReference type="Gene3D" id="1.10.10.10">
    <property type="entry name" value="Winged helix-like DNA-binding domain superfamily/Winged helix DNA-binding domain"/>
    <property type="match status" value="1"/>
</dbReference>
<keyword evidence="3" id="KW-0804">Transcription</keyword>
<reference evidence="5" key="1">
    <citation type="journal article" date="2014" name="Int. J. Syst. Evol. Microbiol.">
        <title>Complete genome sequence of Corynebacterium casei LMG S-19264T (=DSM 44701T), isolated from a smear-ripened cheese.</title>
        <authorList>
            <consortium name="US DOE Joint Genome Institute (JGI-PGF)"/>
            <person name="Walter F."/>
            <person name="Albersmeier A."/>
            <person name="Kalinowski J."/>
            <person name="Ruckert C."/>
        </authorList>
    </citation>
    <scope>NUCLEOTIDE SEQUENCE</scope>
    <source>
        <strain evidence="5">CGMCC 1.12214</strain>
    </source>
</reference>
<dbReference type="AlphaFoldDB" id="A0A917I9Q8"/>
<dbReference type="PANTHER" id="PTHR43132:SF2">
    <property type="entry name" value="ARSENICAL RESISTANCE OPERON REPRESSOR ARSR-RELATED"/>
    <property type="match status" value="1"/>
</dbReference>
<evidence type="ECO:0000256" key="2">
    <source>
        <dbReference type="ARBA" id="ARBA00023125"/>
    </source>
</evidence>
<dbReference type="EMBL" id="BMES01000002">
    <property type="protein sequence ID" value="GGH24107.1"/>
    <property type="molecule type" value="Genomic_DNA"/>
</dbReference>
<keyword evidence="1" id="KW-0805">Transcription regulation</keyword>
<dbReference type="Proteomes" id="UP000603912">
    <property type="component" value="Unassembled WGS sequence"/>
</dbReference>
<dbReference type="GO" id="GO:0003677">
    <property type="term" value="F:DNA binding"/>
    <property type="evidence" value="ECO:0007669"/>
    <property type="project" value="UniProtKB-KW"/>
</dbReference>
<dbReference type="InterPro" id="IPR001845">
    <property type="entry name" value="HTH_ArsR_DNA-bd_dom"/>
</dbReference>
<dbReference type="InterPro" id="IPR036390">
    <property type="entry name" value="WH_DNA-bd_sf"/>
</dbReference>
<evidence type="ECO:0000256" key="3">
    <source>
        <dbReference type="ARBA" id="ARBA00023163"/>
    </source>
</evidence>
<protein>
    <submittedName>
        <fullName evidence="5">Transcriptional regulator</fullName>
    </submittedName>
</protein>
<evidence type="ECO:0000259" key="4">
    <source>
        <dbReference type="PROSITE" id="PS50987"/>
    </source>
</evidence>
<dbReference type="InterPro" id="IPR051011">
    <property type="entry name" value="Metal_resp_trans_reg"/>
</dbReference>
<sequence length="113" mass="12126">MNIDVDILSAAADEASEFLKSLASPVRLRILCSITGQEASVGELAELLGVRQSVVSQHLALLRKDGLVKTRRDGQTIWYSLADMRVISVMEVLQATFCPAPATQQAGKAKADA</sequence>